<protein>
    <recommendedName>
        <fullName evidence="2">Acyltransferase 3 domain-containing protein</fullName>
    </recommendedName>
</protein>
<proteinExistence type="predicted"/>
<feature type="transmembrane region" description="Helical" evidence="1">
    <location>
        <begin position="306"/>
        <end position="326"/>
    </location>
</feature>
<dbReference type="GO" id="GO:0016747">
    <property type="term" value="F:acyltransferase activity, transferring groups other than amino-acyl groups"/>
    <property type="evidence" value="ECO:0007669"/>
    <property type="project" value="InterPro"/>
</dbReference>
<evidence type="ECO:0000259" key="2">
    <source>
        <dbReference type="Pfam" id="PF01757"/>
    </source>
</evidence>
<sequence>MRGIASFIVVTGHLCTAFAPILQAPALAADKGPMLFQLPFFRMCVGGRAAVALFFLVTGFVNSMGAMRHFANGNHATALPNLARSAFTRSARLILPTNAAAFTAWLVCQLGGFNLALAADSDWIRSVAKVPSPTAWHAITALFQNMTLFWHNGSGTYDPTHWAIVFFLRGSMRIYLTLLATSLVKTKWRIVIIVLLYLFSWWTGDYIVGINIYYGMFIAQLHTIFGPRATNLLPRPIPALVILIGLFVCCYPQHNPEWMLWSRVMQHTMAAVIPQPTADSINRYWVSIGACILVFGIFTSRNARKILSLPLFNFLGRVSFAVYLLHDTLLRSLLTWMIYGANARKVDLSLLNGTGEPVNLVPAARPAVFAVAVPVFYVVLYAVAYLWTRYVDAWCANAVNWARDVTFKKDEDVMVNGRATSGGGGGGGSVSVTEKAFKDYQPLKNGEGPLLPITNNHVSA</sequence>
<evidence type="ECO:0000313" key="3">
    <source>
        <dbReference type="EMBL" id="WEW59794.1"/>
    </source>
</evidence>
<name>A0AAF0DK74_9EURO</name>
<keyword evidence="1" id="KW-1133">Transmembrane helix</keyword>
<keyword evidence="1" id="KW-0812">Transmembrane</keyword>
<feature type="transmembrane region" description="Helical" evidence="1">
    <location>
        <begin position="367"/>
        <end position="387"/>
    </location>
</feature>
<evidence type="ECO:0000313" key="4">
    <source>
        <dbReference type="Proteomes" id="UP001219355"/>
    </source>
</evidence>
<dbReference type="Pfam" id="PF01757">
    <property type="entry name" value="Acyl_transf_3"/>
    <property type="match status" value="1"/>
</dbReference>
<dbReference type="PANTHER" id="PTHR23028:SF128">
    <property type="entry name" value="ACYLTRANSFERASE 3 DOMAIN-CONTAINING PROTEIN"/>
    <property type="match status" value="1"/>
</dbReference>
<keyword evidence="4" id="KW-1185">Reference proteome</keyword>
<accession>A0AAF0DK74</accession>
<organism evidence="3 4">
    <name type="scientific">Emydomyces testavorans</name>
    <dbReference type="NCBI Taxonomy" id="2070801"/>
    <lineage>
        <taxon>Eukaryota</taxon>
        <taxon>Fungi</taxon>
        <taxon>Dikarya</taxon>
        <taxon>Ascomycota</taxon>
        <taxon>Pezizomycotina</taxon>
        <taxon>Eurotiomycetes</taxon>
        <taxon>Eurotiomycetidae</taxon>
        <taxon>Onygenales</taxon>
        <taxon>Nannizziopsiaceae</taxon>
        <taxon>Emydomyces</taxon>
    </lineage>
</organism>
<dbReference type="Proteomes" id="UP001219355">
    <property type="component" value="Chromosome 3"/>
</dbReference>
<keyword evidence="1" id="KW-0472">Membrane</keyword>
<feature type="domain" description="Acyltransferase 3" evidence="2">
    <location>
        <begin position="1"/>
        <end position="379"/>
    </location>
</feature>
<feature type="transmembrane region" description="Helical" evidence="1">
    <location>
        <begin position="38"/>
        <end position="61"/>
    </location>
</feature>
<dbReference type="InterPro" id="IPR050879">
    <property type="entry name" value="Acyltransferase_3"/>
</dbReference>
<dbReference type="EMBL" id="CP120629">
    <property type="protein sequence ID" value="WEW59794.1"/>
    <property type="molecule type" value="Genomic_DNA"/>
</dbReference>
<dbReference type="AlphaFoldDB" id="A0AAF0DK74"/>
<evidence type="ECO:0000256" key="1">
    <source>
        <dbReference type="SAM" id="Phobius"/>
    </source>
</evidence>
<gene>
    <name evidence="3" type="ORF">PRK78_005274</name>
</gene>
<reference evidence="3" key="1">
    <citation type="submission" date="2023-03" db="EMBL/GenBank/DDBJ databases">
        <title>Emydomyces testavorans Genome Sequence.</title>
        <authorList>
            <person name="Hoyer L."/>
        </authorList>
    </citation>
    <scope>NUCLEOTIDE SEQUENCE</scope>
    <source>
        <strain evidence="3">16-2883</strain>
    </source>
</reference>
<dbReference type="InterPro" id="IPR002656">
    <property type="entry name" value="Acyl_transf_3_dom"/>
</dbReference>
<dbReference type="PANTHER" id="PTHR23028">
    <property type="entry name" value="ACETYLTRANSFERASE"/>
    <property type="match status" value="1"/>
</dbReference>
<feature type="transmembrane region" description="Helical" evidence="1">
    <location>
        <begin position="281"/>
        <end position="299"/>
    </location>
</feature>